<feature type="non-terminal residue" evidence="1">
    <location>
        <position position="22"/>
    </location>
</feature>
<sequence>MAMVENQMARFDDPMAMVENQM</sequence>
<dbReference type="EMBL" id="UOGK01000735">
    <property type="protein sequence ID" value="VAX42679.1"/>
    <property type="molecule type" value="Genomic_DNA"/>
</dbReference>
<organism evidence="1">
    <name type="scientific">hydrothermal vent metagenome</name>
    <dbReference type="NCBI Taxonomy" id="652676"/>
    <lineage>
        <taxon>unclassified sequences</taxon>
        <taxon>metagenomes</taxon>
        <taxon>ecological metagenomes</taxon>
    </lineage>
</organism>
<evidence type="ECO:0000313" key="1">
    <source>
        <dbReference type="EMBL" id="VAX42679.1"/>
    </source>
</evidence>
<accession>A0A3B1DJS3</accession>
<name>A0A3B1DJS3_9ZZZZ</name>
<protein>
    <submittedName>
        <fullName evidence="1">Uncharacterized protein</fullName>
    </submittedName>
</protein>
<dbReference type="AlphaFoldDB" id="A0A3B1DJS3"/>
<gene>
    <name evidence="1" type="ORF">MNBD_PLANCTO03-1200</name>
</gene>
<proteinExistence type="predicted"/>
<reference evidence="1" key="1">
    <citation type="submission" date="2018-06" db="EMBL/GenBank/DDBJ databases">
        <authorList>
            <person name="Zhirakovskaya E."/>
        </authorList>
    </citation>
    <scope>NUCLEOTIDE SEQUENCE</scope>
</reference>